<keyword evidence="2 3" id="KW-0732">Signal</keyword>
<comment type="similarity">
    <text evidence="1">Belongs to the MlaA family.</text>
</comment>
<evidence type="ECO:0000256" key="1">
    <source>
        <dbReference type="ARBA" id="ARBA00010634"/>
    </source>
</evidence>
<dbReference type="GO" id="GO:0120010">
    <property type="term" value="P:intermembrane phospholipid transfer"/>
    <property type="evidence" value="ECO:0007669"/>
    <property type="project" value="TreeGrafter"/>
</dbReference>
<evidence type="ECO:0000256" key="3">
    <source>
        <dbReference type="SAM" id="SignalP"/>
    </source>
</evidence>
<evidence type="ECO:0000313" key="4">
    <source>
        <dbReference type="EMBL" id="ANO51581.1"/>
    </source>
</evidence>
<dbReference type="STRING" id="1548547.BA177_10535"/>
<dbReference type="PANTHER" id="PTHR30035">
    <property type="entry name" value="LIPOPROTEIN VACJ-RELATED"/>
    <property type="match status" value="1"/>
</dbReference>
<dbReference type="Pfam" id="PF04333">
    <property type="entry name" value="MlaA"/>
    <property type="match status" value="1"/>
</dbReference>
<organism evidence="4 5">
    <name type="scientific">Woeseia oceani</name>
    <dbReference type="NCBI Taxonomy" id="1548547"/>
    <lineage>
        <taxon>Bacteria</taxon>
        <taxon>Pseudomonadati</taxon>
        <taxon>Pseudomonadota</taxon>
        <taxon>Gammaproteobacteria</taxon>
        <taxon>Woeseiales</taxon>
        <taxon>Woeseiaceae</taxon>
        <taxon>Woeseia</taxon>
    </lineage>
</organism>
<reference evidence="4 5" key="1">
    <citation type="submission" date="2016-06" db="EMBL/GenBank/DDBJ databases">
        <title>Complete genome sequence of a deep-branching marine Gamma Proteobacterium Woeseia oceani type strain XK5.</title>
        <authorList>
            <person name="Mu D."/>
            <person name="Du Z."/>
        </authorList>
    </citation>
    <scope>NUCLEOTIDE SEQUENCE [LARGE SCALE GENOMIC DNA]</scope>
    <source>
        <strain evidence="4 5">XK5</strain>
    </source>
</reference>
<dbReference type="OrthoDB" id="9785326at2"/>
<feature type="signal peptide" evidence="3">
    <location>
        <begin position="1"/>
        <end position="21"/>
    </location>
</feature>
<dbReference type="Proteomes" id="UP000092695">
    <property type="component" value="Chromosome"/>
</dbReference>
<sequence length="252" mass="27867">MPHRYTAVLLLIVTLALSACASNGSAKAGAAGAASDPWETVNRKTDAFNTAVDKATLKPLAKGYRKIMPDLARRGISNFFDNLGTPAVALNNFLQGKGRDGFVDIGRFLMNSTVGIGGLIDVGTEFGLTEHDEDFGQTLAVWGVGDGPYVVIPFFGPSTLRDALARPVDILSGPLHYYENSSVRDKLRVLQAIDLRTRLLTAERFLEDSNDRYITLRESYLQNRNYKIYDGDPPMDDDFYDDIYDDMLDEEP</sequence>
<evidence type="ECO:0000313" key="5">
    <source>
        <dbReference type="Proteomes" id="UP000092695"/>
    </source>
</evidence>
<evidence type="ECO:0008006" key="6">
    <source>
        <dbReference type="Google" id="ProtNLM"/>
    </source>
</evidence>
<dbReference type="PROSITE" id="PS51257">
    <property type="entry name" value="PROKAR_LIPOPROTEIN"/>
    <property type="match status" value="1"/>
</dbReference>
<proteinExistence type="inferred from homology"/>
<dbReference type="AlphaFoldDB" id="A0A193LGJ0"/>
<dbReference type="GO" id="GO:0016020">
    <property type="term" value="C:membrane"/>
    <property type="evidence" value="ECO:0007669"/>
    <property type="project" value="InterPro"/>
</dbReference>
<gene>
    <name evidence="4" type="ORF">BA177_10535</name>
</gene>
<dbReference type="KEGG" id="woc:BA177_10535"/>
<feature type="chain" id="PRO_5008260190" description="ABC transporter" evidence="3">
    <location>
        <begin position="22"/>
        <end position="252"/>
    </location>
</feature>
<dbReference type="EMBL" id="CP016268">
    <property type="protein sequence ID" value="ANO51581.1"/>
    <property type="molecule type" value="Genomic_DNA"/>
</dbReference>
<dbReference type="InterPro" id="IPR007428">
    <property type="entry name" value="MlaA"/>
</dbReference>
<keyword evidence="5" id="KW-1185">Reference proteome</keyword>
<accession>A0A193LGJ0</accession>
<protein>
    <recommendedName>
        <fullName evidence="6">ABC transporter</fullName>
    </recommendedName>
</protein>
<dbReference type="PRINTS" id="PR01805">
    <property type="entry name" value="VACJLIPOPROT"/>
</dbReference>
<name>A0A193LGJ0_9GAMM</name>
<dbReference type="RefSeq" id="WP_068616062.1">
    <property type="nucleotide sequence ID" value="NZ_CP016268.1"/>
</dbReference>
<dbReference type="PANTHER" id="PTHR30035:SF3">
    <property type="entry name" value="INTERMEMBRANE PHOSPHOLIPID TRANSPORT SYSTEM LIPOPROTEIN MLAA"/>
    <property type="match status" value="1"/>
</dbReference>
<evidence type="ECO:0000256" key="2">
    <source>
        <dbReference type="ARBA" id="ARBA00022729"/>
    </source>
</evidence>